<keyword evidence="1" id="KW-0472">Membrane</keyword>
<feature type="domain" description="Nucleotide-diphospho-sugar transferase" evidence="2">
    <location>
        <begin position="133"/>
        <end position="332"/>
    </location>
</feature>
<dbReference type="OrthoDB" id="540503at2759"/>
<keyword evidence="1" id="KW-1133">Transmembrane helix</keyword>
<dbReference type="OMA" id="FAHFYPD"/>
<dbReference type="Pfam" id="PF03407">
    <property type="entry name" value="Nucleotid_trans"/>
    <property type="match status" value="1"/>
</dbReference>
<dbReference type="PANTHER" id="PTHR46038:SF38">
    <property type="entry name" value="GLYCOSYLTRANSFERASE-RELATED"/>
    <property type="match status" value="1"/>
</dbReference>
<organism evidence="3 4">
    <name type="scientific">Zostera marina</name>
    <name type="common">Eelgrass</name>
    <dbReference type="NCBI Taxonomy" id="29655"/>
    <lineage>
        <taxon>Eukaryota</taxon>
        <taxon>Viridiplantae</taxon>
        <taxon>Streptophyta</taxon>
        <taxon>Embryophyta</taxon>
        <taxon>Tracheophyta</taxon>
        <taxon>Spermatophyta</taxon>
        <taxon>Magnoliopsida</taxon>
        <taxon>Liliopsida</taxon>
        <taxon>Zosteraceae</taxon>
        <taxon>Zostera</taxon>
    </lineage>
</organism>
<evidence type="ECO:0000256" key="1">
    <source>
        <dbReference type="SAM" id="Phobius"/>
    </source>
</evidence>
<dbReference type="GO" id="GO:0016740">
    <property type="term" value="F:transferase activity"/>
    <property type="evidence" value="ECO:0007669"/>
    <property type="project" value="UniProtKB-KW"/>
</dbReference>
<sequence length="368" mass="42973">MNMNMYMSSLSFIMNNPTFKIFNLSNYINSYNYKYVITAFILWFATILICVLITNDRMRGFMPLLSDPDDLDYLGDFSNITKEDKLLDRVLKKASMEDNTVILTVVNEAWTKPGSALDQFLESFHIGDQTVKLLDHLVIVSLDVESYKRCKSVHQHCAPLSTPGIDFSMQSNFMTDRYVKMMWRRIDFLGTVLQKGYNFIFTDADVLWFRNPLPMFHNEEDIQFSCDHYRGNPHDLKKGDPNGGFNFVKSNIRTIKFFKFWYDSRLKYPGSRTQVVLNNIKLDPYINEIGLRIRFLDTVYFGGFCEMSRDFDKVRTIHTNCCIGLNRKVLDLKAMLEDWKRFRSPTSIKNSNLGSWSVPKNCSMKPIV</sequence>
<evidence type="ECO:0000313" key="3">
    <source>
        <dbReference type="EMBL" id="KMZ65086.1"/>
    </source>
</evidence>
<dbReference type="PANTHER" id="PTHR46038">
    <property type="entry name" value="EXPRESSED PROTEIN-RELATED"/>
    <property type="match status" value="1"/>
</dbReference>
<name>A0A0K9P7S2_ZOSMR</name>
<evidence type="ECO:0000259" key="2">
    <source>
        <dbReference type="Pfam" id="PF03407"/>
    </source>
</evidence>
<gene>
    <name evidence="3" type="ORF">ZOSMA_33G01190</name>
</gene>
<accession>A0A0K9P7S2</accession>
<dbReference type="InterPro" id="IPR005069">
    <property type="entry name" value="Nucl-diP-sugar_transferase"/>
</dbReference>
<comment type="caution">
    <text evidence="3">The sequence shown here is derived from an EMBL/GenBank/DDBJ whole genome shotgun (WGS) entry which is preliminary data.</text>
</comment>
<dbReference type="Proteomes" id="UP000036987">
    <property type="component" value="Unassembled WGS sequence"/>
</dbReference>
<feature type="transmembrane region" description="Helical" evidence="1">
    <location>
        <begin position="35"/>
        <end position="54"/>
    </location>
</feature>
<keyword evidence="3" id="KW-0808">Transferase</keyword>
<protein>
    <submittedName>
        <fullName evidence="3">Nucleotide-diphospho-sugar transferase family protein</fullName>
    </submittedName>
</protein>
<dbReference type="STRING" id="29655.A0A0K9P7S2"/>
<dbReference type="InterPro" id="IPR044821">
    <property type="entry name" value="At1g28695/At4g15970-like"/>
</dbReference>
<dbReference type="AlphaFoldDB" id="A0A0K9P7S2"/>
<dbReference type="EMBL" id="LFYR01001077">
    <property type="protein sequence ID" value="KMZ65086.1"/>
    <property type="molecule type" value="Genomic_DNA"/>
</dbReference>
<keyword evidence="4" id="KW-1185">Reference proteome</keyword>
<reference evidence="4" key="1">
    <citation type="journal article" date="2016" name="Nature">
        <title>The genome of the seagrass Zostera marina reveals angiosperm adaptation to the sea.</title>
        <authorList>
            <person name="Olsen J.L."/>
            <person name="Rouze P."/>
            <person name="Verhelst B."/>
            <person name="Lin Y.-C."/>
            <person name="Bayer T."/>
            <person name="Collen J."/>
            <person name="Dattolo E."/>
            <person name="De Paoli E."/>
            <person name="Dittami S."/>
            <person name="Maumus F."/>
            <person name="Michel G."/>
            <person name="Kersting A."/>
            <person name="Lauritano C."/>
            <person name="Lohaus R."/>
            <person name="Toepel M."/>
            <person name="Tonon T."/>
            <person name="Vanneste K."/>
            <person name="Amirebrahimi M."/>
            <person name="Brakel J."/>
            <person name="Bostroem C."/>
            <person name="Chovatia M."/>
            <person name="Grimwood J."/>
            <person name="Jenkins J.W."/>
            <person name="Jueterbock A."/>
            <person name="Mraz A."/>
            <person name="Stam W.T."/>
            <person name="Tice H."/>
            <person name="Bornberg-Bauer E."/>
            <person name="Green P.J."/>
            <person name="Pearson G.A."/>
            <person name="Procaccini G."/>
            <person name="Duarte C.M."/>
            <person name="Schmutz J."/>
            <person name="Reusch T.B.H."/>
            <person name="Van de Peer Y."/>
        </authorList>
    </citation>
    <scope>NUCLEOTIDE SEQUENCE [LARGE SCALE GENOMIC DNA]</scope>
    <source>
        <strain evidence="4">cv. Finnish</strain>
    </source>
</reference>
<keyword evidence="1" id="KW-0812">Transmembrane</keyword>
<evidence type="ECO:0000313" key="4">
    <source>
        <dbReference type="Proteomes" id="UP000036987"/>
    </source>
</evidence>
<proteinExistence type="predicted"/>